<evidence type="ECO:0000256" key="2">
    <source>
        <dbReference type="ARBA" id="ARBA00011902"/>
    </source>
</evidence>
<sequence>MKMSIKGREITSNVGKSNNNNKMVLALLALAALLQLNGGSGVAAHLNVFLNPEEVMRLLGVSAEVYYVREGHINNYALNFIVPVPANVRDVSFTWQSLAGRPLPYSLNVVSSDQEVLPRPALNVSHIGEIPTHIQTWAVALRCSGVRAAEVDVTISMEVMLNRALNNVTHLVFRRKKICLLTDSDEEQLQTAGHDVDDPQLLETVLPPPTGLITLVVGVTVAMSAVCILLVIAYCVRGAAAKRQHHQHGGQPMRTSSFQRLNTQPPCQSSLGSAAYMTPSLIGPAHASSLPRKVAVCVEQQQQPEELHRRISELTVERCRVRLSSLLQEGTFGRVYRGTYNDSQDVLVKTVAQHASQMQVLLLLQEGMLLYGASHPGILSVLGVSIEDHTTPFVLYPAVNNTRNLKLFLLDPACARTVTTIQIVMMASQLSMALDHLHSHGVVHKDIAARNCVIDDQLRVKLSDSSLSRDLFPSDYNCLGDSENRPIKWMSLEALQHKQFSEASDSWAFGVLMWELCTSAKQPYAEVDPFEMEHYLKDGYRLAQPFNCPDELFTIMAYCWALLPGERPTFAQLQSCLSDFYSQITRYV</sequence>
<dbReference type="PROSITE" id="PS00109">
    <property type="entry name" value="PROTEIN_KINASE_TYR"/>
    <property type="match status" value="1"/>
</dbReference>
<dbReference type="FunFam" id="2.60.40.2170:FF:000005">
    <property type="entry name" value="tyrosine-protein kinase Drl"/>
    <property type="match status" value="1"/>
</dbReference>
<reference evidence="21 22" key="1">
    <citation type="journal article" date="2007" name="Nature">
        <title>Evolution of genes and genomes on the Drosophila phylogeny.</title>
        <authorList>
            <consortium name="Drosophila 12 Genomes Consortium"/>
            <person name="Clark A.G."/>
            <person name="Eisen M.B."/>
            <person name="Smith D.R."/>
            <person name="Bergman C.M."/>
            <person name="Oliver B."/>
            <person name="Markow T.A."/>
            <person name="Kaufman T.C."/>
            <person name="Kellis M."/>
            <person name="Gelbart W."/>
            <person name="Iyer V.N."/>
            <person name="Pollard D.A."/>
            <person name="Sackton T.B."/>
            <person name="Larracuente A.M."/>
            <person name="Singh N.D."/>
            <person name="Abad J.P."/>
            <person name="Abt D.N."/>
            <person name="Adryan B."/>
            <person name="Aguade M."/>
            <person name="Akashi H."/>
            <person name="Anderson W.W."/>
            <person name="Aquadro C.F."/>
            <person name="Ardell D.H."/>
            <person name="Arguello R."/>
            <person name="Artieri C.G."/>
            <person name="Barbash D.A."/>
            <person name="Barker D."/>
            <person name="Barsanti P."/>
            <person name="Batterham P."/>
            <person name="Batzoglou S."/>
            <person name="Begun D."/>
            <person name="Bhutkar A."/>
            <person name="Blanco E."/>
            <person name="Bosak S.A."/>
            <person name="Bradley R.K."/>
            <person name="Brand A.D."/>
            <person name="Brent M.R."/>
            <person name="Brooks A.N."/>
            <person name="Brown R.H."/>
            <person name="Butlin R.K."/>
            <person name="Caggese C."/>
            <person name="Calvi B.R."/>
            <person name="Bernardo de Carvalho A."/>
            <person name="Caspi A."/>
            <person name="Castrezana S."/>
            <person name="Celniker S.E."/>
            <person name="Chang J.L."/>
            <person name="Chapple C."/>
            <person name="Chatterji S."/>
            <person name="Chinwalla A."/>
            <person name="Civetta A."/>
            <person name="Clifton S.W."/>
            <person name="Comeron J.M."/>
            <person name="Costello J.C."/>
            <person name="Coyne J.A."/>
            <person name="Daub J."/>
            <person name="David R.G."/>
            <person name="Delcher A.L."/>
            <person name="Delehaunty K."/>
            <person name="Do C.B."/>
            <person name="Ebling H."/>
            <person name="Edwards K."/>
            <person name="Eickbush T."/>
            <person name="Evans J.D."/>
            <person name="Filipski A."/>
            <person name="Findeiss S."/>
            <person name="Freyhult E."/>
            <person name="Fulton L."/>
            <person name="Fulton R."/>
            <person name="Garcia A.C."/>
            <person name="Gardiner A."/>
            <person name="Garfield D.A."/>
            <person name="Garvin B.E."/>
            <person name="Gibson G."/>
            <person name="Gilbert D."/>
            <person name="Gnerre S."/>
            <person name="Godfrey J."/>
            <person name="Good R."/>
            <person name="Gotea V."/>
            <person name="Gravely B."/>
            <person name="Greenberg A.J."/>
            <person name="Griffiths-Jones S."/>
            <person name="Gross S."/>
            <person name="Guigo R."/>
            <person name="Gustafson E.A."/>
            <person name="Haerty W."/>
            <person name="Hahn M.W."/>
            <person name="Halligan D.L."/>
            <person name="Halpern A.L."/>
            <person name="Halter G.M."/>
            <person name="Han M.V."/>
            <person name="Heger A."/>
            <person name="Hillier L."/>
            <person name="Hinrichs A.S."/>
            <person name="Holmes I."/>
            <person name="Hoskins R.A."/>
            <person name="Hubisz M.J."/>
            <person name="Hultmark D."/>
            <person name="Huntley M.A."/>
            <person name="Jaffe D.B."/>
            <person name="Jagadeeshan S."/>
            <person name="Jeck W.R."/>
            <person name="Johnson J."/>
            <person name="Jones C.D."/>
            <person name="Jordan W.C."/>
            <person name="Karpen G.H."/>
            <person name="Kataoka E."/>
            <person name="Keightley P.D."/>
            <person name="Kheradpour P."/>
            <person name="Kirkness E.F."/>
            <person name="Koerich L.B."/>
            <person name="Kristiansen K."/>
            <person name="Kudrna D."/>
            <person name="Kulathinal R.J."/>
            <person name="Kumar S."/>
            <person name="Kwok R."/>
            <person name="Lander E."/>
            <person name="Langley C.H."/>
            <person name="Lapoint R."/>
            <person name="Lazzaro B.P."/>
            <person name="Lee S.J."/>
            <person name="Levesque L."/>
            <person name="Li R."/>
            <person name="Lin C.F."/>
            <person name="Lin M.F."/>
            <person name="Lindblad-Toh K."/>
            <person name="Llopart A."/>
            <person name="Long M."/>
            <person name="Low L."/>
            <person name="Lozovsky E."/>
            <person name="Lu J."/>
            <person name="Luo M."/>
            <person name="Machado C.A."/>
            <person name="Makalowski W."/>
            <person name="Marzo M."/>
            <person name="Matsuda M."/>
            <person name="Matzkin L."/>
            <person name="McAllister B."/>
            <person name="McBride C.S."/>
            <person name="McKernan B."/>
            <person name="McKernan K."/>
            <person name="Mendez-Lago M."/>
            <person name="Minx P."/>
            <person name="Mollenhauer M.U."/>
            <person name="Montooth K."/>
            <person name="Mount S.M."/>
            <person name="Mu X."/>
            <person name="Myers E."/>
            <person name="Negre B."/>
            <person name="Newfeld S."/>
            <person name="Nielsen R."/>
            <person name="Noor M.A."/>
            <person name="O'Grady P."/>
            <person name="Pachter L."/>
            <person name="Papaceit M."/>
            <person name="Parisi M.J."/>
            <person name="Parisi M."/>
            <person name="Parts L."/>
            <person name="Pedersen J.S."/>
            <person name="Pesole G."/>
            <person name="Phillippy A.M."/>
            <person name="Ponting C.P."/>
            <person name="Pop M."/>
            <person name="Porcelli D."/>
            <person name="Powell J.R."/>
            <person name="Prohaska S."/>
            <person name="Pruitt K."/>
            <person name="Puig M."/>
            <person name="Quesneville H."/>
            <person name="Ram K.R."/>
            <person name="Rand D."/>
            <person name="Rasmussen M.D."/>
            <person name="Reed L.K."/>
            <person name="Reenan R."/>
            <person name="Reily A."/>
            <person name="Remington K.A."/>
            <person name="Rieger T.T."/>
            <person name="Ritchie M.G."/>
            <person name="Robin C."/>
            <person name="Rogers Y.H."/>
            <person name="Rohde C."/>
            <person name="Rozas J."/>
            <person name="Rubenfield M.J."/>
            <person name="Ruiz A."/>
            <person name="Russo S."/>
            <person name="Salzberg S.L."/>
            <person name="Sanchez-Gracia A."/>
            <person name="Saranga D.J."/>
            <person name="Sato H."/>
            <person name="Schaeffer S.W."/>
            <person name="Schatz M.C."/>
            <person name="Schlenke T."/>
            <person name="Schwartz R."/>
            <person name="Segarra C."/>
            <person name="Singh R.S."/>
            <person name="Sirot L."/>
            <person name="Sirota M."/>
            <person name="Sisneros N.B."/>
            <person name="Smith C.D."/>
            <person name="Smith T.F."/>
            <person name="Spieth J."/>
            <person name="Stage D.E."/>
            <person name="Stark A."/>
            <person name="Stephan W."/>
            <person name="Strausberg R.L."/>
            <person name="Strempel S."/>
            <person name="Sturgill D."/>
            <person name="Sutton G."/>
            <person name="Sutton G.G."/>
            <person name="Tao W."/>
            <person name="Teichmann S."/>
            <person name="Tobari Y.N."/>
            <person name="Tomimura Y."/>
            <person name="Tsolas J.M."/>
            <person name="Valente V.L."/>
            <person name="Venter E."/>
            <person name="Venter J.C."/>
            <person name="Vicario S."/>
            <person name="Vieira F.G."/>
            <person name="Vilella A.J."/>
            <person name="Villasante A."/>
            <person name="Walenz B."/>
            <person name="Wang J."/>
            <person name="Wasserman M."/>
            <person name="Watts T."/>
            <person name="Wilson D."/>
            <person name="Wilson R.K."/>
            <person name="Wing R.A."/>
            <person name="Wolfner M.F."/>
            <person name="Wong A."/>
            <person name="Wong G.K."/>
            <person name="Wu C.I."/>
            <person name="Wu G."/>
            <person name="Yamamoto D."/>
            <person name="Yang H.P."/>
            <person name="Yang S.P."/>
            <person name="Yorke J.A."/>
            <person name="Yoshida K."/>
            <person name="Zdobnov E."/>
            <person name="Zhang P."/>
            <person name="Zhang Y."/>
            <person name="Zimin A.V."/>
            <person name="Baldwin J."/>
            <person name="Abdouelleil A."/>
            <person name="Abdulkadir J."/>
            <person name="Abebe A."/>
            <person name="Abera B."/>
            <person name="Abreu J."/>
            <person name="Acer S.C."/>
            <person name="Aftuck L."/>
            <person name="Alexander A."/>
            <person name="An P."/>
            <person name="Anderson E."/>
            <person name="Anderson S."/>
            <person name="Arachi H."/>
            <person name="Azer M."/>
            <person name="Bachantsang P."/>
            <person name="Barry A."/>
            <person name="Bayul T."/>
            <person name="Berlin A."/>
            <person name="Bessette D."/>
            <person name="Bloom T."/>
            <person name="Blye J."/>
            <person name="Boguslavskiy L."/>
            <person name="Bonnet C."/>
            <person name="Boukhgalter B."/>
            <person name="Bourzgui I."/>
            <person name="Brown A."/>
            <person name="Cahill P."/>
            <person name="Channer S."/>
            <person name="Cheshatsang Y."/>
            <person name="Chuda L."/>
            <person name="Citroen M."/>
            <person name="Collymore A."/>
            <person name="Cooke P."/>
            <person name="Costello M."/>
            <person name="D'Aco K."/>
            <person name="Daza R."/>
            <person name="De Haan G."/>
            <person name="DeGray S."/>
            <person name="DeMaso C."/>
            <person name="Dhargay N."/>
            <person name="Dooley K."/>
            <person name="Dooley E."/>
            <person name="Doricent M."/>
            <person name="Dorje P."/>
            <person name="Dorjee K."/>
            <person name="Dupes A."/>
            <person name="Elong R."/>
            <person name="Falk J."/>
            <person name="Farina A."/>
            <person name="Faro S."/>
            <person name="Ferguson D."/>
            <person name="Fisher S."/>
            <person name="Foley C.D."/>
            <person name="Franke A."/>
            <person name="Friedrich D."/>
            <person name="Gadbois L."/>
            <person name="Gearin G."/>
            <person name="Gearin C.R."/>
            <person name="Giannoukos G."/>
            <person name="Goode T."/>
            <person name="Graham J."/>
            <person name="Grandbois E."/>
            <person name="Grewal S."/>
            <person name="Gyaltsen K."/>
            <person name="Hafez N."/>
            <person name="Hagos B."/>
            <person name="Hall J."/>
            <person name="Henson C."/>
            <person name="Hollinger A."/>
            <person name="Honan T."/>
            <person name="Huard M.D."/>
            <person name="Hughes L."/>
            <person name="Hurhula B."/>
            <person name="Husby M.E."/>
            <person name="Kamat A."/>
            <person name="Kanga B."/>
            <person name="Kashin S."/>
            <person name="Khazanovich D."/>
            <person name="Kisner P."/>
            <person name="Lance K."/>
            <person name="Lara M."/>
            <person name="Lee W."/>
            <person name="Lennon N."/>
            <person name="Letendre F."/>
            <person name="LeVine R."/>
            <person name="Lipovsky A."/>
            <person name="Liu X."/>
            <person name="Liu J."/>
            <person name="Liu S."/>
            <person name="Lokyitsang T."/>
            <person name="Lokyitsang Y."/>
            <person name="Lubonja R."/>
            <person name="Lui A."/>
            <person name="MacDonald P."/>
            <person name="Magnisalis V."/>
            <person name="Maru K."/>
            <person name="Matthews C."/>
            <person name="McCusker W."/>
            <person name="McDonough S."/>
            <person name="Mehta T."/>
            <person name="Meldrim J."/>
            <person name="Meneus L."/>
            <person name="Mihai O."/>
            <person name="Mihalev A."/>
            <person name="Mihova T."/>
            <person name="Mittelman R."/>
            <person name="Mlenga V."/>
            <person name="Montmayeur A."/>
            <person name="Mulrain L."/>
            <person name="Navidi A."/>
            <person name="Naylor J."/>
            <person name="Negash T."/>
            <person name="Nguyen T."/>
            <person name="Nguyen N."/>
            <person name="Nicol R."/>
            <person name="Norbu C."/>
            <person name="Norbu N."/>
            <person name="Novod N."/>
            <person name="O'Neill B."/>
            <person name="Osman S."/>
            <person name="Markiewicz E."/>
            <person name="Oyono O.L."/>
            <person name="Patti C."/>
            <person name="Phunkhang P."/>
            <person name="Pierre F."/>
            <person name="Priest M."/>
            <person name="Raghuraman S."/>
            <person name="Rege F."/>
            <person name="Reyes R."/>
            <person name="Rise C."/>
            <person name="Rogov P."/>
            <person name="Ross K."/>
            <person name="Ryan E."/>
            <person name="Settipalli S."/>
            <person name="Shea T."/>
            <person name="Sherpa N."/>
            <person name="Shi L."/>
            <person name="Shih D."/>
            <person name="Sparrow T."/>
            <person name="Spaulding J."/>
            <person name="Stalker J."/>
            <person name="Stange-Thomann N."/>
            <person name="Stavropoulos S."/>
            <person name="Stone C."/>
            <person name="Strader C."/>
            <person name="Tesfaye S."/>
            <person name="Thomson T."/>
            <person name="Thoulutsang Y."/>
            <person name="Thoulutsang D."/>
            <person name="Topham K."/>
            <person name="Topping I."/>
            <person name="Tsamla T."/>
            <person name="Vassiliev H."/>
            <person name="Vo A."/>
            <person name="Wangchuk T."/>
            <person name="Wangdi T."/>
            <person name="Weiand M."/>
            <person name="Wilkinson J."/>
            <person name="Wilson A."/>
            <person name="Yadav S."/>
            <person name="Young G."/>
            <person name="Yu Q."/>
            <person name="Zembek L."/>
            <person name="Zhong D."/>
            <person name="Zimmer A."/>
            <person name="Zwirko Z."/>
            <person name="Jaffe D.B."/>
            <person name="Alvarez P."/>
            <person name="Brockman W."/>
            <person name="Butler J."/>
            <person name="Chin C."/>
            <person name="Gnerre S."/>
            <person name="Grabherr M."/>
            <person name="Kleber M."/>
            <person name="Mauceli E."/>
            <person name="MacCallum I."/>
        </authorList>
    </citation>
    <scope>NUCLEOTIDE SEQUENCE [LARGE SCALE GENOMIC DNA]</scope>
    <source>
        <strain evidence="22">Tucson 15081-1352.22</strain>
    </source>
</reference>
<keyword evidence="14" id="KW-0829">Tyrosine-protein kinase</keyword>
<evidence type="ECO:0000256" key="3">
    <source>
        <dbReference type="ARBA" id="ARBA00022473"/>
    </source>
</evidence>
<dbReference type="EMBL" id="CH933807">
    <property type="protein sequence ID" value="EDW11597.2"/>
    <property type="molecule type" value="Genomic_DNA"/>
</dbReference>
<keyword evidence="9" id="KW-0547">Nucleotide-binding</keyword>
<dbReference type="GO" id="GO:0005886">
    <property type="term" value="C:plasma membrane"/>
    <property type="evidence" value="ECO:0007669"/>
    <property type="project" value="UniProtKB-SubCell"/>
</dbReference>
<dbReference type="InterPro" id="IPR008266">
    <property type="entry name" value="Tyr_kinase_AS"/>
</dbReference>
<dbReference type="SMR" id="B4KKE7"/>
<dbReference type="FunFam" id="3.30.200.20:FF:000502">
    <property type="entry name" value="Tyrosine-protein kinase Drl"/>
    <property type="match status" value="1"/>
</dbReference>
<evidence type="ECO:0000256" key="10">
    <source>
        <dbReference type="ARBA" id="ARBA00022777"/>
    </source>
</evidence>
<dbReference type="EC" id="2.7.10.1" evidence="2"/>
<evidence type="ECO:0000256" key="8">
    <source>
        <dbReference type="ARBA" id="ARBA00022729"/>
    </source>
</evidence>
<dbReference type="InterPro" id="IPR038677">
    <property type="entry name" value="WIF_sf"/>
</dbReference>
<dbReference type="Pfam" id="PF07714">
    <property type="entry name" value="PK_Tyr_Ser-Thr"/>
    <property type="match status" value="1"/>
</dbReference>
<proteinExistence type="predicted"/>
<dbReference type="FunCoup" id="B4KKE7">
    <property type="interactions" value="195"/>
</dbReference>
<evidence type="ECO:0000256" key="16">
    <source>
        <dbReference type="ARBA" id="ARBA00023180"/>
    </source>
</evidence>
<evidence type="ECO:0000256" key="6">
    <source>
        <dbReference type="ARBA" id="ARBA00022679"/>
    </source>
</evidence>
<dbReference type="GO" id="GO:0051897">
    <property type="term" value="P:positive regulation of phosphatidylinositol 3-kinase/protein kinase B signal transduction"/>
    <property type="evidence" value="ECO:0007669"/>
    <property type="project" value="TreeGrafter"/>
</dbReference>
<dbReference type="KEGG" id="dmo:Dmoj_GI17225"/>
<feature type="domain" description="WIF" evidence="20">
    <location>
        <begin position="48"/>
        <end position="179"/>
    </location>
</feature>
<dbReference type="GO" id="GO:0005524">
    <property type="term" value="F:ATP binding"/>
    <property type="evidence" value="ECO:0007669"/>
    <property type="project" value="UniProtKB-KW"/>
</dbReference>
<dbReference type="Proteomes" id="UP000009192">
    <property type="component" value="Unassembled WGS sequence"/>
</dbReference>
<dbReference type="GO" id="GO:0007411">
    <property type="term" value="P:axon guidance"/>
    <property type="evidence" value="ECO:0007669"/>
    <property type="project" value="EnsemblMetazoa"/>
</dbReference>
<dbReference type="SMART" id="SM00469">
    <property type="entry name" value="WIF"/>
    <property type="match status" value="1"/>
</dbReference>
<dbReference type="GO" id="GO:0007435">
    <property type="term" value="P:salivary gland morphogenesis"/>
    <property type="evidence" value="ECO:0007669"/>
    <property type="project" value="EnsemblMetazoa"/>
</dbReference>
<evidence type="ECO:0000256" key="17">
    <source>
        <dbReference type="SAM" id="Phobius"/>
    </source>
</evidence>
<evidence type="ECO:0000256" key="15">
    <source>
        <dbReference type="ARBA" id="ARBA00023170"/>
    </source>
</evidence>
<dbReference type="eggNOG" id="KOG1024">
    <property type="taxonomic scope" value="Eukaryota"/>
</dbReference>
<comment type="subcellular location">
    <subcellularLocation>
        <location evidence="1">Cell membrane</location>
        <topology evidence="1">Single-pass membrane protein</topology>
    </subcellularLocation>
</comment>
<evidence type="ECO:0000256" key="4">
    <source>
        <dbReference type="ARBA" id="ARBA00022475"/>
    </source>
</evidence>
<keyword evidence="15" id="KW-0675">Receptor</keyword>
<keyword evidence="8 18" id="KW-0732">Signal</keyword>
<dbReference type="InterPro" id="IPR003306">
    <property type="entry name" value="WIF"/>
</dbReference>
<dbReference type="GO" id="GO:0004714">
    <property type="term" value="F:transmembrane receptor protein tyrosine kinase activity"/>
    <property type="evidence" value="ECO:0007669"/>
    <property type="project" value="UniProtKB-EC"/>
</dbReference>
<dbReference type="PROSITE" id="PS50011">
    <property type="entry name" value="PROTEIN_KINASE_DOM"/>
    <property type="match status" value="1"/>
</dbReference>
<dbReference type="InParanoid" id="B4KKE7"/>
<evidence type="ECO:0000256" key="14">
    <source>
        <dbReference type="ARBA" id="ARBA00023137"/>
    </source>
</evidence>
<accession>B4KKE7</accession>
<dbReference type="Gene3D" id="3.30.200.20">
    <property type="entry name" value="Phosphorylase Kinase, domain 1"/>
    <property type="match status" value="1"/>
</dbReference>
<feature type="chain" id="PRO_5006456566" description="receptor protein-tyrosine kinase" evidence="18">
    <location>
        <begin position="40"/>
        <end position="588"/>
    </location>
</feature>
<evidence type="ECO:0000313" key="21">
    <source>
        <dbReference type="EMBL" id="EDW11597.2"/>
    </source>
</evidence>
<dbReference type="SUPFAM" id="SSF56112">
    <property type="entry name" value="Protein kinase-like (PK-like)"/>
    <property type="match status" value="1"/>
</dbReference>
<keyword evidence="10" id="KW-0418">Kinase</keyword>
<dbReference type="InterPro" id="IPR011009">
    <property type="entry name" value="Kinase-like_dom_sf"/>
</dbReference>
<dbReference type="InterPro" id="IPR050122">
    <property type="entry name" value="RTK"/>
</dbReference>
<dbReference type="PRINTS" id="PR00109">
    <property type="entry name" value="TYRKINASE"/>
</dbReference>
<keyword evidence="12 17" id="KW-1133">Transmembrane helix</keyword>
<evidence type="ECO:0000256" key="11">
    <source>
        <dbReference type="ARBA" id="ARBA00022840"/>
    </source>
</evidence>
<dbReference type="AlphaFoldDB" id="B4KKE7"/>
<evidence type="ECO:0000256" key="12">
    <source>
        <dbReference type="ARBA" id="ARBA00022989"/>
    </source>
</evidence>
<dbReference type="FunFam" id="1.10.510.10:FF:000165">
    <property type="entry name" value="Tyrosine-protein kinase RYK"/>
    <property type="match status" value="1"/>
</dbReference>
<evidence type="ECO:0000256" key="5">
    <source>
        <dbReference type="ARBA" id="ARBA00022553"/>
    </source>
</evidence>
<dbReference type="GO" id="GO:0046982">
    <property type="term" value="F:protein heterodimerization activity"/>
    <property type="evidence" value="ECO:0007669"/>
    <property type="project" value="UniProtKB-ARBA"/>
</dbReference>
<keyword evidence="6 21" id="KW-0808">Transferase</keyword>
<dbReference type="Gene3D" id="1.10.510.10">
    <property type="entry name" value="Transferase(Phosphotransferase) domain 1"/>
    <property type="match status" value="1"/>
</dbReference>
<keyword evidence="4" id="KW-1003">Cell membrane</keyword>
<dbReference type="GO" id="GO:0160175">
    <property type="term" value="P:somatic muscle attachment to chitin-based cuticle"/>
    <property type="evidence" value="ECO:0007669"/>
    <property type="project" value="EnsemblMetazoa"/>
</dbReference>
<evidence type="ECO:0000259" key="19">
    <source>
        <dbReference type="PROSITE" id="PS50011"/>
    </source>
</evidence>
<keyword evidence="5" id="KW-0597">Phosphoprotein</keyword>
<dbReference type="InterPro" id="IPR001245">
    <property type="entry name" value="Ser-Thr/Tyr_kinase_cat_dom"/>
</dbReference>
<protein>
    <recommendedName>
        <fullName evidence="2">receptor protein-tyrosine kinase</fullName>
        <ecNumber evidence="2">2.7.10.1</ecNumber>
    </recommendedName>
</protein>
<gene>
    <name evidence="21" type="primary">Dmoj\GI17225</name>
    <name evidence="21" type="ORF">Dmoj_GI17225</name>
</gene>
<dbReference type="HOGENOM" id="CLU_000288_7_36_1"/>
<feature type="domain" description="Protein kinase" evidence="19">
    <location>
        <begin position="321"/>
        <end position="581"/>
    </location>
</feature>
<name>B4KKE7_DROMO</name>
<keyword evidence="7 17" id="KW-0812">Transmembrane</keyword>
<keyword evidence="22" id="KW-1185">Reference proteome</keyword>
<dbReference type="OrthoDB" id="535945at2759"/>
<feature type="signal peptide" evidence="18">
    <location>
        <begin position="1"/>
        <end position="39"/>
    </location>
</feature>
<dbReference type="Gene3D" id="2.60.40.2170">
    <property type="entry name" value="Wnt, WIF domain"/>
    <property type="match status" value="1"/>
</dbReference>
<evidence type="ECO:0000256" key="13">
    <source>
        <dbReference type="ARBA" id="ARBA00023136"/>
    </source>
</evidence>
<dbReference type="PANTHER" id="PTHR24416:SF349">
    <property type="entry name" value="TYROSINE-PROTEIN KINASE RYK"/>
    <property type="match status" value="1"/>
</dbReference>
<dbReference type="GO" id="GO:0007169">
    <property type="term" value="P:cell surface receptor protein tyrosine kinase signaling pathway"/>
    <property type="evidence" value="ECO:0007669"/>
    <property type="project" value="TreeGrafter"/>
</dbReference>
<keyword evidence="11" id="KW-0067">ATP-binding</keyword>
<dbReference type="PANTHER" id="PTHR24416">
    <property type="entry name" value="TYROSINE-PROTEIN KINASE RECEPTOR"/>
    <property type="match status" value="1"/>
</dbReference>
<dbReference type="PROSITE" id="PS50814">
    <property type="entry name" value="WIF"/>
    <property type="match status" value="1"/>
</dbReference>
<organism evidence="21 22">
    <name type="scientific">Drosophila mojavensis</name>
    <name type="common">Fruit fly</name>
    <dbReference type="NCBI Taxonomy" id="7230"/>
    <lineage>
        <taxon>Eukaryota</taxon>
        <taxon>Metazoa</taxon>
        <taxon>Ecdysozoa</taxon>
        <taxon>Arthropoda</taxon>
        <taxon>Hexapoda</taxon>
        <taxon>Insecta</taxon>
        <taxon>Pterygota</taxon>
        <taxon>Neoptera</taxon>
        <taxon>Endopterygota</taxon>
        <taxon>Diptera</taxon>
        <taxon>Brachycera</taxon>
        <taxon>Muscomorpha</taxon>
        <taxon>Ephydroidea</taxon>
        <taxon>Drosophilidae</taxon>
        <taxon>Drosophila</taxon>
    </lineage>
</organism>
<evidence type="ECO:0000256" key="7">
    <source>
        <dbReference type="ARBA" id="ARBA00022692"/>
    </source>
</evidence>
<dbReference type="GO" id="GO:0043235">
    <property type="term" value="C:receptor complex"/>
    <property type="evidence" value="ECO:0007669"/>
    <property type="project" value="EnsemblMetazoa"/>
</dbReference>
<dbReference type="GO" id="GO:0010976">
    <property type="term" value="P:positive regulation of neuron projection development"/>
    <property type="evidence" value="ECO:0007669"/>
    <property type="project" value="TreeGrafter"/>
</dbReference>
<evidence type="ECO:0000259" key="20">
    <source>
        <dbReference type="PROSITE" id="PS50814"/>
    </source>
</evidence>
<evidence type="ECO:0000256" key="18">
    <source>
        <dbReference type="SAM" id="SignalP"/>
    </source>
</evidence>
<dbReference type="InterPro" id="IPR000719">
    <property type="entry name" value="Prot_kinase_dom"/>
</dbReference>
<dbReference type="Pfam" id="PF02019">
    <property type="entry name" value="WIF"/>
    <property type="match status" value="1"/>
</dbReference>
<keyword evidence="3" id="KW-0217">Developmental protein</keyword>
<evidence type="ECO:0000256" key="1">
    <source>
        <dbReference type="ARBA" id="ARBA00004162"/>
    </source>
</evidence>
<evidence type="ECO:0000313" key="22">
    <source>
        <dbReference type="Proteomes" id="UP000009192"/>
    </source>
</evidence>
<keyword evidence="16" id="KW-0325">Glycoprotein</keyword>
<keyword evidence="13 17" id="KW-0472">Membrane</keyword>
<feature type="transmembrane region" description="Helical" evidence="17">
    <location>
        <begin position="212"/>
        <end position="236"/>
    </location>
</feature>
<evidence type="ECO:0000256" key="9">
    <source>
        <dbReference type="ARBA" id="ARBA00022741"/>
    </source>
</evidence>